<dbReference type="EMBL" id="JACYTP010000010">
    <property type="protein sequence ID" value="MBD8514071.1"/>
    <property type="molecule type" value="Genomic_DNA"/>
</dbReference>
<gene>
    <name evidence="1" type="ORF">IFO68_15430</name>
</gene>
<dbReference type="Proteomes" id="UP000649768">
    <property type="component" value="Unassembled WGS sequence"/>
</dbReference>
<reference evidence="1 2" key="1">
    <citation type="submission" date="2020-09" db="EMBL/GenBank/DDBJ databases">
        <title>Photobacterium sp. CAU 1568 isolated from sand of Sido Beach.</title>
        <authorList>
            <person name="Kim W."/>
        </authorList>
    </citation>
    <scope>NUCLEOTIDE SEQUENCE [LARGE SCALE GENOMIC DNA]</scope>
    <source>
        <strain evidence="1 2">CAU 1568</strain>
    </source>
</reference>
<sequence length="58" mass="6352">MPIHSADYELIIVELSNSVDSKAIPAGCVWLLLVDYVNSELVASVQRAVETLFNISAF</sequence>
<proteinExistence type="predicted"/>
<accession>A0ABR9BRF5</accession>
<name>A0ABR9BRF5_9GAMM</name>
<organism evidence="1 2">
    <name type="scientific">Photobacterium arenosum</name>
    <dbReference type="NCBI Taxonomy" id="2774143"/>
    <lineage>
        <taxon>Bacteria</taxon>
        <taxon>Pseudomonadati</taxon>
        <taxon>Pseudomonadota</taxon>
        <taxon>Gammaproteobacteria</taxon>
        <taxon>Vibrionales</taxon>
        <taxon>Vibrionaceae</taxon>
        <taxon>Photobacterium</taxon>
    </lineage>
</organism>
<evidence type="ECO:0000313" key="2">
    <source>
        <dbReference type="Proteomes" id="UP000649768"/>
    </source>
</evidence>
<comment type="caution">
    <text evidence="1">The sequence shown here is derived from an EMBL/GenBank/DDBJ whole genome shotgun (WGS) entry which is preliminary data.</text>
</comment>
<evidence type="ECO:0000313" key="1">
    <source>
        <dbReference type="EMBL" id="MBD8514071.1"/>
    </source>
</evidence>
<keyword evidence="2" id="KW-1185">Reference proteome</keyword>
<protein>
    <submittedName>
        <fullName evidence="1">Uncharacterized protein</fullName>
    </submittedName>
</protein>
<dbReference type="RefSeq" id="WP_192016728.1">
    <property type="nucleotide sequence ID" value="NZ_JACYTP010000010.1"/>
</dbReference>